<evidence type="ECO:0000259" key="1">
    <source>
        <dbReference type="Pfam" id="PF24864"/>
    </source>
</evidence>
<evidence type="ECO:0000313" key="3">
    <source>
        <dbReference type="Proteomes" id="UP000800035"/>
    </source>
</evidence>
<dbReference type="AlphaFoldDB" id="A0A6A5UIX8"/>
<dbReference type="OrthoDB" id="5413827at2759"/>
<dbReference type="EMBL" id="ML976982">
    <property type="protein sequence ID" value="KAF1961027.1"/>
    <property type="molecule type" value="Genomic_DNA"/>
</dbReference>
<reference evidence="2" key="1">
    <citation type="journal article" date="2020" name="Stud. Mycol.">
        <title>101 Dothideomycetes genomes: a test case for predicting lifestyles and emergence of pathogens.</title>
        <authorList>
            <person name="Haridas S."/>
            <person name="Albert R."/>
            <person name="Binder M."/>
            <person name="Bloem J."/>
            <person name="Labutti K."/>
            <person name="Salamov A."/>
            <person name="Andreopoulos B."/>
            <person name="Baker S."/>
            <person name="Barry K."/>
            <person name="Bills G."/>
            <person name="Bluhm B."/>
            <person name="Cannon C."/>
            <person name="Castanera R."/>
            <person name="Culley D."/>
            <person name="Daum C."/>
            <person name="Ezra D."/>
            <person name="Gonzalez J."/>
            <person name="Henrissat B."/>
            <person name="Kuo A."/>
            <person name="Liang C."/>
            <person name="Lipzen A."/>
            <person name="Lutzoni F."/>
            <person name="Magnuson J."/>
            <person name="Mondo S."/>
            <person name="Nolan M."/>
            <person name="Ohm R."/>
            <person name="Pangilinan J."/>
            <person name="Park H.-J."/>
            <person name="Ramirez L."/>
            <person name="Alfaro M."/>
            <person name="Sun H."/>
            <person name="Tritt A."/>
            <person name="Yoshinaga Y."/>
            <person name="Zwiers L.-H."/>
            <person name="Turgeon B."/>
            <person name="Goodwin S."/>
            <person name="Spatafora J."/>
            <person name="Crous P."/>
            <person name="Grigoriev I."/>
        </authorList>
    </citation>
    <scope>NUCLEOTIDE SEQUENCE</scope>
    <source>
        <strain evidence="2">CBS 675.92</strain>
    </source>
</reference>
<dbReference type="PANTHER" id="PTHR38790:SF4">
    <property type="entry name" value="2EXR DOMAIN-CONTAINING PROTEIN"/>
    <property type="match status" value="1"/>
</dbReference>
<dbReference type="PANTHER" id="PTHR38790">
    <property type="entry name" value="2EXR DOMAIN-CONTAINING PROTEIN-RELATED"/>
    <property type="match status" value="1"/>
</dbReference>
<protein>
    <recommendedName>
        <fullName evidence="1">DUF7730 domain-containing protein</fullName>
    </recommendedName>
</protein>
<dbReference type="Pfam" id="PF24864">
    <property type="entry name" value="DUF7730"/>
    <property type="match status" value="1"/>
</dbReference>
<proteinExistence type="predicted"/>
<keyword evidence="3" id="KW-1185">Reference proteome</keyword>
<dbReference type="InterPro" id="IPR056632">
    <property type="entry name" value="DUF7730"/>
</dbReference>
<evidence type="ECO:0000313" key="2">
    <source>
        <dbReference type="EMBL" id="KAF1961027.1"/>
    </source>
</evidence>
<dbReference type="Proteomes" id="UP000800035">
    <property type="component" value="Unassembled WGS sequence"/>
</dbReference>
<feature type="domain" description="DUF7730" evidence="1">
    <location>
        <begin position="19"/>
        <end position="156"/>
    </location>
</feature>
<name>A0A6A5UIX8_9PLEO</name>
<organism evidence="2 3">
    <name type="scientific">Byssothecium circinans</name>
    <dbReference type="NCBI Taxonomy" id="147558"/>
    <lineage>
        <taxon>Eukaryota</taxon>
        <taxon>Fungi</taxon>
        <taxon>Dikarya</taxon>
        <taxon>Ascomycota</taxon>
        <taxon>Pezizomycotina</taxon>
        <taxon>Dothideomycetes</taxon>
        <taxon>Pleosporomycetidae</taxon>
        <taxon>Pleosporales</taxon>
        <taxon>Massarineae</taxon>
        <taxon>Massarinaceae</taxon>
        <taxon>Byssothecium</taxon>
    </lineage>
</organism>
<sequence length="277" mass="30674">MNSAANQKRDTITTFNSINSPLLRLPGELRNMITEYALGNNVIMVEGFTQRLAPDKAVALEFRLVSPTSRTKEFGPGIDDRKQLPFSTVQGEPSKNVSLLFNLGLVCRQINAEATLFPYRYNVFHFNTVRTCDRFIEKLSTRQQGAISSISLGDTFIDSIILAIMHNSALEGKSFEGLTKAETISSIWSTDVPLINTGIRCLLPNLKRVYTDPGRLAGYFFPGNPVKVISLLVRLLELEDKNGSGLELIVEDTLYGTGSIEDITVVEIVPRASTTLR</sequence>
<accession>A0A6A5UIX8</accession>
<gene>
    <name evidence="2" type="ORF">CC80DRAFT_544424</name>
</gene>